<dbReference type="STRING" id="980251.GCA_001642875_02832"/>
<dbReference type="InterPro" id="IPR011990">
    <property type="entry name" value="TPR-like_helical_dom_sf"/>
</dbReference>
<name>A0A5B9PAQ7_9BACT</name>
<accession>A0A5B9PAQ7</accession>
<evidence type="ECO:0000313" key="1">
    <source>
        <dbReference type="EMBL" id="QEG23344.1"/>
    </source>
</evidence>
<keyword evidence="2" id="KW-1185">Reference proteome</keyword>
<proteinExistence type="predicted"/>
<gene>
    <name evidence="1" type="ORF">MFFC18_32420</name>
</gene>
<evidence type="ECO:0000313" key="2">
    <source>
        <dbReference type="Proteomes" id="UP000322214"/>
    </source>
</evidence>
<dbReference type="Gene3D" id="1.25.40.10">
    <property type="entry name" value="Tetratricopeptide repeat domain"/>
    <property type="match status" value="1"/>
</dbReference>
<dbReference type="AlphaFoldDB" id="A0A5B9PAQ7"/>
<reference evidence="1 2" key="1">
    <citation type="submission" date="2019-08" db="EMBL/GenBank/DDBJ databases">
        <title>Deep-cultivation of Planctomycetes and their phenomic and genomic characterization uncovers novel biology.</title>
        <authorList>
            <person name="Wiegand S."/>
            <person name="Jogler M."/>
            <person name="Boedeker C."/>
            <person name="Pinto D."/>
            <person name="Vollmers J."/>
            <person name="Rivas-Marin E."/>
            <person name="Kohn T."/>
            <person name="Peeters S.H."/>
            <person name="Heuer A."/>
            <person name="Rast P."/>
            <person name="Oberbeckmann S."/>
            <person name="Bunk B."/>
            <person name="Jeske O."/>
            <person name="Meyerdierks A."/>
            <person name="Storesund J.E."/>
            <person name="Kallscheuer N."/>
            <person name="Luecker S."/>
            <person name="Lage O.M."/>
            <person name="Pohl T."/>
            <person name="Merkel B.J."/>
            <person name="Hornburger P."/>
            <person name="Mueller R.-W."/>
            <person name="Bruemmer F."/>
            <person name="Labrenz M."/>
            <person name="Spormann A.M."/>
            <person name="Op den Camp H."/>
            <person name="Overmann J."/>
            <person name="Amann R."/>
            <person name="Jetten M.S.M."/>
            <person name="Mascher T."/>
            <person name="Medema M.H."/>
            <person name="Devos D.P."/>
            <person name="Kaster A.-K."/>
            <person name="Ovreas L."/>
            <person name="Rohde M."/>
            <person name="Galperin M.Y."/>
            <person name="Jogler C."/>
        </authorList>
    </citation>
    <scope>NUCLEOTIDE SEQUENCE [LARGE SCALE GENOMIC DNA]</scope>
    <source>
        <strain evidence="1 2">FC18</strain>
    </source>
</reference>
<dbReference type="SUPFAM" id="SSF81901">
    <property type="entry name" value="HCP-like"/>
    <property type="match status" value="1"/>
</dbReference>
<dbReference type="RefSeq" id="WP_075082163.1">
    <property type="nucleotide sequence ID" value="NZ_CP042912.1"/>
</dbReference>
<organism evidence="1 2">
    <name type="scientific">Mariniblastus fucicola</name>
    <dbReference type="NCBI Taxonomy" id="980251"/>
    <lineage>
        <taxon>Bacteria</taxon>
        <taxon>Pseudomonadati</taxon>
        <taxon>Planctomycetota</taxon>
        <taxon>Planctomycetia</taxon>
        <taxon>Pirellulales</taxon>
        <taxon>Pirellulaceae</taxon>
        <taxon>Mariniblastus</taxon>
    </lineage>
</organism>
<protein>
    <recommendedName>
        <fullName evidence="3">Tetratricopeptide repeat protein</fullName>
    </recommendedName>
</protein>
<dbReference type="EMBL" id="CP042912">
    <property type="protein sequence ID" value="QEG23344.1"/>
    <property type="molecule type" value="Genomic_DNA"/>
</dbReference>
<dbReference type="KEGG" id="mff:MFFC18_32420"/>
<evidence type="ECO:0008006" key="3">
    <source>
        <dbReference type="Google" id="ProtNLM"/>
    </source>
</evidence>
<sequence>MIEFASKHANKKQYETSVPFVLPNCIFTLRDSGVLEWKEYDELTKDPELLAEIITALQGLAANNTQNIFGNEVQDKKFLQTLLALYLDRAGRVDEAERVYRELEGQHSPFAMKLFGRGAAGSLDALSARASAMNAEYGIEATQLQELMKVSLAERIENLDAIEELVNNISLSDESGGLFFARALKKVRQEKAYSEGKVVNIDFDDQMNMWKMSDNRQLTYISETAATFDNRNGDRQNAMIYDAAFPGPRVTEMTFTFPTDSAPNPKFAPGIVIASFGQQDYTLGVAISEELAFQRSAAPTKPDDIRTGLMIFGTSYGAGPAAVRFPYRSNRCKLRVLTDKHWIEVYADDQYVFSYRNTAFENLAQTFALRMTRGVGGSGQVEVSDITIQKWSLGAPPETRISRNLVKHFQNKLDAEPNDKWNQFWLAHAFHNHGDTVKALKLYLQSVESGVNKQIAGFYIGDILDREGKRKEAFDWYVESATNASNGGLKKLMYAHNNVREINQEVNWSAFRAKWLIKTCGFEMNEADEIQLSRLSKIPYEINWLEKTSAFFPRDDAPEIILASKIRYLNDTIKKTPDSYKYIPTEIKEAIEAEGVYKVSPDSEPLYLKVKEATPFFRSIDKIR</sequence>
<dbReference type="Proteomes" id="UP000322214">
    <property type="component" value="Chromosome"/>
</dbReference>